<dbReference type="AlphaFoldDB" id="A0A2I0ITK6"/>
<keyword evidence="2" id="KW-1185">Reference proteome</keyword>
<gene>
    <name evidence="1" type="ORF">CRG98_032659</name>
</gene>
<sequence>MEVGSGPQIGSPTPELIRISNSRSRSIRGLGPPIGDPDLTLEVSSVLYGYRQSWWWG</sequence>
<evidence type="ECO:0000313" key="2">
    <source>
        <dbReference type="Proteomes" id="UP000233551"/>
    </source>
</evidence>
<protein>
    <submittedName>
        <fullName evidence="1">Uncharacterized protein</fullName>
    </submittedName>
</protein>
<evidence type="ECO:0000313" key="1">
    <source>
        <dbReference type="EMBL" id="PKI46960.1"/>
    </source>
</evidence>
<name>A0A2I0ITK6_PUNGR</name>
<organism evidence="1 2">
    <name type="scientific">Punica granatum</name>
    <name type="common">Pomegranate</name>
    <dbReference type="NCBI Taxonomy" id="22663"/>
    <lineage>
        <taxon>Eukaryota</taxon>
        <taxon>Viridiplantae</taxon>
        <taxon>Streptophyta</taxon>
        <taxon>Embryophyta</taxon>
        <taxon>Tracheophyta</taxon>
        <taxon>Spermatophyta</taxon>
        <taxon>Magnoliopsida</taxon>
        <taxon>eudicotyledons</taxon>
        <taxon>Gunneridae</taxon>
        <taxon>Pentapetalae</taxon>
        <taxon>rosids</taxon>
        <taxon>malvids</taxon>
        <taxon>Myrtales</taxon>
        <taxon>Lythraceae</taxon>
        <taxon>Punica</taxon>
    </lineage>
</organism>
<comment type="caution">
    <text evidence="1">The sequence shown here is derived from an EMBL/GenBank/DDBJ whole genome shotgun (WGS) entry which is preliminary data.</text>
</comment>
<accession>A0A2I0ITK6</accession>
<reference evidence="1 2" key="1">
    <citation type="submission" date="2017-11" db="EMBL/GenBank/DDBJ databases">
        <title>De-novo sequencing of pomegranate (Punica granatum L.) genome.</title>
        <authorList>
            <person name="Akparov Z."/>
            <person name="Amiraslanov A."/>
            <person name="Hajiyeva S."/>
            <person name="Abbasov M."/>
            <person name="Kaur K."/>
            <person name="Hamwieh A."/>
            <person name="Solovyev V."/>
            <person name="Salamov A."/>
            <person name="Braich B."/>
            <person name="Kosarev P."/>
            <person name="Mahmoud A."/>
            <person name="Hajiyev E."/>
            <person name="Babayeva S."/>
            <person name="Izzatullayeva V."/>
            <person name="Mammadov A."/>
            <person name="Mammadov A."/>
            <person name="Sharifova S."/>
            <person name="Ojaghi J."/>
            <person name="Eynullazada K."/>
            <person name="Bayramov B."/>
            <person name="Abdulazimova A."/>
            <person name="Shahmuradov I."/>
        </authorList>
    </citation>
    <scope>NUCLEOTIDE SEQUENCE [LARGE SCALE GENOMIC DNA]</scope>
    <source>
        <strain evidence="2">cv. AG2017</strain>
        <tissue evidence="1">Leaf</tissue>
    </source>
</reference>
<dbReference type="EMBL" id="PGOL01002563">
    <property type="protein sequence ID" value="PKI46960.1"/>
    <property type="molecule type" value="Genomic_DNA"/>
</dbReference>
<dbReference type="Proteomes" id="UP000233551">
    <property type="component" value="Unassembled WGS sequence"/>
</dbReference>
<proteinExistence type="predicted"/>